<keyword evidence="3 7" id="KW-0560">Oxidoreductase</keyword>
<evidence type="ECO:0000313" key="8">
    <source>
        <dbReference type="Proteomes" id="UP001597041"/>
    </source>
</evidence>
<protein>
    <recommendedName>
        <fullName evidence="5">glycine oxidase</fullName>
        <ecNumber evidence="5">1.4.3.19</ecNumber>
    </recommendedName>
</protein>
<keyword evidence="8" id="KW-1185">Reference proteome</keyword>
<dbReference type="Gene3D" id="3.30.9.10">
    <property type="entry name" value="D-Amino Acid Oxidase, subunit A, domain 2"/>
    <property type="match status" value="1"/>
</dbReference>
<dbReference type="PANTHER" id="PTHR13847">
    <property type="entry name" value="SARCOSINE DEHYDROGENASE-RELATED"/>
    <property type="match status" value="1"/>
</dbReference>
<evidence type="ECO:0000256" key="3">
    <source>
        <dbReference type="ARBA" id="ARBA00023002"/>
    </source>
</evidence>
<accession>A0ABW3NKI5</accession>
<dbReference type="SUPFAM" id="SSF51905">
    <property type="entry name" value="FAD/NAD(P)-binding domain"/>
    <property type="match status" value="1"/>
</dbReference>
<dbReference type="InterPro" id="IPR006076">
    <property type="entry name" value="FAD-dep_OxRdtase"/>
</dbReference>
<evidence type="ECO:0000256" key="1">
    <source>
        <dbReference type="ARBA" id="ARBA00004948"/>
    </source>
</evidence>
<dbReference type="PROSITE" id="PS51257">
    <property type="entry name" value="PROKAR_LIPOPROTEIN"/>
    <property type="match status" value="1"/>
</dbReference>
<dbReference type="EMBL" id="JBHTKK010000023">
    <property type="protein sequence ID" value="MFD1067529.1"/>
    <property type="molecule type" value="Genomic_DNA"/>
</dbReference>
<dbReference type="InterPro" id="IPR012727">
    <property type="entry name" value="Gly_oxidase_ThiO"/>
</dbReference>
<dbReference type="RefSeq" id="WP_379593651.1">
    <property type="nucleotide sequence ID" value="NZ_JBHTKK010000023.1"/>
</dbReference>
<evidence type="ECO:0000256" key="4">
    <source>
        <dbReference type="ARBA" id="ARBA00049872"/>
    </source>
</evidence>
<dbReference type="Proteomes" id="UP001597041">
    <property type="component" value="Unassembled WGS sequence"/>
</dbReference>
<evidence type="ECO:0000313" key="7">
    <source>
        <dbReference type="EMBL" id="MFD1067529.1"/>
    </source>
</evidence>
<reference evidence="8" key="1">
    <citation type="journal article" date="2019" name="Int. J. Syst. Evol. Microbiol.">
        <title>The Global Catalogue of Microorganisms (GCM) 10K type strain sequencing project: providing services to taxonomists for standard genome sequencing and annotation.</title>
        <authorList>
            <consortium name="The Broad Institute Genomics Platform"/>
            <consortium name="The Broad Institute Genome Sequencing Center for Infectious Disease"/>
            <person name="Wu L."/>
            <person name="Ma J."/>
        </authorList>
    </citation>
    <scope>NUCLEOTIDE SEQUENCE [LARGE SCALE GENOMIC DNA]</scope>
    <source>
        <strain evidence="8">CCUG 56608</strain>
    </source>
</reference>
<dbReference type="InterPro" id="IPR036188">
    <property type="entry name" value="FAD/NAD-bd_sf"/>
</dbReference>
<dbReference type="EC" id="1.4.3.19" evidence="5"/>
<evidence type="ECO:0000256" key="2">
    <source>
        <dbReference type="ARBA" id="ARBA00022977"/>
    </source>
</evidence>
<dbReference type="Pfam" id="PF01266">
    <property type="entry name" value="DAO"/>
    <property type="match status" value="1"/>
</dbReference>
<sequence>MRKQFDQIIVGGGVIGCSIAYQLVKRGYRVLIIERNQVGCEASSAAAGMLGAQGEFTENSPLFQFAQESRALFSDLSAELQEEAGIDIQYRHKGIMKLAFHQQQYNKLQTIAAFQRKAENAAYLLSAEEARKMEPSLTESLRAVLYLPGDGQVSAGQLTRAFCLAACHHGAVLHEQEKVNELLMEAGKVCGVRTTEAVYHAEQIIVATGAFGDELLPEDYGTIPVKGECLLLELEQQLFQSTLWMDGCYLVPKQGKKVIVGASSMPGKTDKHVHAASVQKLLSHAQKMVPELAEARVRKHWAGVRPGTADEWPYLGEVPGIAGLYAAKGHYRNGILLSPMTGIYMADLIENKPVSPLYDDCFRASRQVNKLEKAGEST</sequence>
<dbReference type="GO" id="GO:0043799">
    <property type="term" value="F:glycine oxidase activity"/>
    <property type="evidence" value="ECO:0007669"/>
    <property type="project" value="UniProtKB-EC"/>
</dbReference>
<name>A0ABW3NKI5_9BACI</name>
<keyword evidence="2" id="KW-0784">Thiamine biosynthesis</keyword>
<comment type="catalytic activity">
    <reaction evidence="4">
        <text>glycine + O2 + H2O = glyoxylate + H2O2 + NH4(+)</text>
        <dbReference type="Rhea" id="RHEA:11532"/>
        <dbReference type="ChEBI" id="CHEBI:15377"/>
        <dbReference type="ChEBI" id="CHEBI:15379"/>
        <dbReference type="ChEBI" id="CHEBI:16240"/>
        <dbReference type="ChEBI" id="CHEBI:28938"/>
        <dbReference type="ChEBI" id="CHEBI:36655"/>
        <dbReference type="ChEBI" id="CHEBI:57305"/>
        <dbReference type="EC" id="1.4.3.19"/>
    </reaction>
</comment>
<dbReference type="NCBIfam" id="TIGR02352">
    <property type="entry name" value="thiamin_ThiO"/>
    <property type="match status" value="1"/>
</dbReference>
<feature type="domain" description="FAD dependent oxidoreductase" evidence="6">
    <location>
        <begin position="8"/>
        <end position="348"/>
    </location>
</feature>
<organism evidence="7 8">
    <name type="scientific">Oceanobacillus locisalsi</name>
    <dbReference type="NCBI Taxonomy" id="546107"/>
    <lineage>
        <taxon>Bacteria</taxon>
        <taxon>Bacillati</taxon>
        <taxon>Bacillota</taxon>
        <taxon>Bacilli</taxon>
        <taxon>Bacillales</taxon>
        <taxon>Bacillaceae</taxon>
        <taxon>Oceanobacillus</taxon>
    </lineage>
</organism>
<proteinExistence type="predicted"/>
<dbReference type="PANTHER" id="PTHR13847:SF289">
    <property type="entry name" value="GLYCINE OXIDASE"/>
    <property type="match status" value="1"/>
</dbReference>
<comment type="caution">
    <text evidence="7">The sequence shown here is derived from an EMBL/GenBank/DDBJ whole genome shotgun (WGS) entry which is preliminary data.</text>
</comment>
<evidence type="ECO:0000256" key="5">
    <source>
        <dbReference type="ARBA" id="ARBA00050018"/>
    </source>
</evidence>
<dbReference type="SUPFAM" id="SSF54373">
    <property type="entry name" value="FAD-linked reductases, C-terminal domain"/>
    <property type="match status" value="1"/>
</dbReference>
<gene>
    <name evidence="7" type="primary">thiO</name>
    <name evidence="7" type="ORF">ACFQ19_16095</name>
</gene>
<evidence type="ECO:0000259" key="6">
    <source>
        <dbReference type="Pfam" id="PF01266"/>
    </source>
</evidence>
<comment type="pathway">
    <text evidence="1">Cofactor biosynthesis; thiamine diphosphate biosynthesis.</text>
</comment>
<dbReference type="Gene3D" id="3.50.50.60">
    <property type="entry name" value="FAD/NAD(P)-binding domain"/>
    <property type="match status" value="1"/>
</dbReference>